<dbReference type="AlphaFoldDB" id="A0A0L6VNF0"/>
<dbReference type="PROSITE" id="PS51171">
    <property type="entry name" value="PREPHENATE_DEHYDR_3"/>
    <property type="match status" value="1"/>
</dbReference>
<evidence type="ECO:0000256" key="5">
    <source>
        <dbReference type="ARBA" id="ARBA00029440"/>
    </source>
</evidence>
<protein>
    <recommendedName>
        <fullName evidence="6">Prephenate dehydratase domain-containing protein</fullName>
    </recommendedName>
</protein>
<dbReference type="GO" id="GO:0005737">
    <property type="term" value="C:cytoplasm"/>
    <property type="evidence" value="ECO:0007669"/>
    <property type="project" value="TreeGrafter"/>
</dbReference>
<keyword evidence="2" id="KW-0057">Aromatic amino acid biosynthesis</keyword>
<evidence type="ECO:0000313" key="8">
    <source>
        <dbReference type="Proteomes" id="UP000037035"/>
    </source>
</evidence>
<dbReference type="Proteomes" id="UP000037035">
    <property type="component" value="Unassembled WGS sequence"/>
</dbReference>
<reference evidence="7 8" key="1">
    <citation type="submission" date="2015-08" db="EMBL/GenBank/DDBJ databases">
        <title>Next Generation Sequencing and Analysis of the Genome of Puccinia sorghi L Schw, the Causal Agent of Maize Common Rust.</title>
        <authorList>
            <person name="Rochi L."/>
            <person name="Burguener G."/>
            <person name="Darino M."/>
            <person name="Turjanski A."/>
            <person name="Kreff E."/>
            <person name="Dieguez M.J."/>
            <person name="Sacco F."/>
        </authorList>
    </citation>
    <scope>NUCLEOTIDE SEQUENCE [LARGE SCALE GENOMIC DNA]</scope>
    <source>
        <strain evidence="7 8">RO10H11247</strain>
    </source>
</reference>
<evidence type="ECO:0000313" key="7">
    <source>
        <dbReference type="EMBL" id="KNZ62224.1"/>
    </source>
</evidence>
<dbReference type="InterPro" id="IPR001086">
    <property type="entry name" value="Preph_deHydtase"/>
</dbReference>
<dbReference type="Pfam" id="PF00800">
    <property type="entry name" value="PDT"/>
    <property type="match status" value="1"/>
</dbReference>
<gene>
    <name evidence="7" type="ORF">VP01_129g14</name>
</gene>
<evidence type="ECO:0000256" key="3">
    <source>
        <dbReference type="ARBA" id="ARBA00023222"/>
    </source>
</evidence>
<keyword evidence="3" id="KW-0584">Phenylalanine biosynthesis</keyword>
<dbReference type="VEuPathDB" id="FungiDB:VP01_129g14"/>
<keyword evidence="4" id="KW-0456">Lyase</keyword>
<dbReference type="Gene3D" id="3.40.190.10">
    <property type="entry name" value="Periplasmic binding protein-like II"/>
    <property type="match status" value="2"/>
</dbReference>
<accession>A0A0L6VNF0</accession>
<sequence>MTCEKPQHTSAQPSAAPARVAFLGPIGTYSHEVTQKRFPGREYKLEPYPSIHEAVHALLPPSPTQQGRPRASWAVVPLENSYFGPVLETRQVLEEPLVIRHIRTLDERISLNVHHCLIARIPPLSSPSTPSDPLPPIRKIFSHPQALGQCRQYIADHYPHAQTVATSSTAEAAALVADDASGSSLAIGSTSCISYFPRLFVLQSNIQDAGKENVTTFIVLKIID</sequence>
<keyword evidence="1" id="KW-0028">Amino-acid biosynthesis</keyword>
<proteinExistence type="predicted"/>
<keyword evidence="8" id="KW-1185">Reference proteome</keyword>
<evidence type="ECO:0000259" key="6">
    <source>
        <dbReference type="PROSITE" id="PS51171"/>
    </source>
</evidence>
<evidence type="ECO:0000256" key="2">
    <source>
        <dbReference type="ARBA" id="ARBA00023141"/>
    </source>
</evidence>
<feature type="domain" description="Prephenate dehydratase" evidence="6">
    <location>
        <begin position="19"/>
        <end position="221"/>
    </location>
</feature>
<comment type="pathway">
    <text evidence="5">Amino-acid biosynthesis.</text>
</comment>
<comment type="caution">
    <text evidence="7">The sequence shown here is derived from an EMBL/GenBank/DDBJ whole genome shotgun (WGS) entry which is preliminary data.</text>
</comment>
<dbReference type="PANTHER" id="PTHR21022">
    <property type="entry name" value="PREPHENATE DEHYDRATASE P PROTEIN"/>
    <property type="match status" value="1"/>
</dbReference>
<dbReference type="GO" id="GO:0009094">
    <property type="term" value="P:L-phenylalanine biosynthetic process"/>
    <property type="evidence" value="ECO:0007669"/>
    <property type="project" value="UniProtKB-KW"/>
</dbReference>
<organism evidence="7 8">
    <name type="scientific">Puccinia sorghi</name>
    <dbReference type="NCBI Taxonomy" id="27349"/>
    <lineage>
        <taxon>Eukaryota</taxon>
        <taxon>Fungi</taxon>
        <taxon>Dikarya</taxon>
        <taxon>Basidiomycota</taxon>
        <taxon>Pucciniomycotina</taxon>
        <taxon>Pucciniomycetes</taxon>
        <taxon>Pucciniales</taxon>
        <taxon>Pucciniaceae</taxon>
        <taxon>Puccinia</taxon>
    </lineage>
</organism>
<name>A0A0L6VNF0_9BASI</name>
<dbReference type="OrthoDB" id="983542at2759"/>
<dbReference type="EMBL" id="LAVV01003332">
    <property type="protein sequence ID" value="KNZ62224.1"/>
    <property type="molecule type" value="Genomic_DNA"/>
</dbReference>
<dbReference type="SUPFAM" id="SSF53850">
    <property type="entry name" value="Periplasmic binding protein-like II"/>
    <property type="match status" value="1"/>
</dbReference>
<evidence type="ECO:0000256" key="1">
    <source>
        <dbReference type="ARBA" id="ARBA00022605"/>
    </source>
</evidence>
<dbReference type="GO" id="GO:0004664">
    <property type="term" value="F:prephenate dehydratase activity"/>
    <property type="evidence" value="ECO:0007669"/>
    <property type="project" value="InterPro"/>
</dbReference>
<dbReference type="PANTHER" id="PTHR21022:SF19">
    <property type="entry name" value="PREPHENATE DEHYDRATASE-RELATED"/>
    <property type="match status" value="1"/>
</dbReference>
<dbReference type="STRING" id="27349.A0A0L6VNF0"/>
<evidence type="ECO:0000256" key="4">
    <source>
        <dbReference type="ARBA" id="ARBA00023239"/>
    </source>
</evidence>